<evidence type="ECO:0000313" key="1">
    <source>
        <dbReference type="EMBL" id="MDP9800216.1"/>
    </source>
</evidence>
<sequence length="36" mass="3887">MEKLHFKEMVLSKINSLPIPAVKSPAGGDTGYSRIA</sequence>
<reference evidence="1 2" key="1">
    <citation type="submission" date="2023-07" db="EMBL/GenBank/DDBJ databases">
        <title>Sequencing the genomes of 1000 actinobacteria strains.</title>
        <authorList>
            <person name="Klenk H.-P."/>
        </authorList>
    </citation>
    <scope>NUCLEOTIDE SEQUENCE [LARGE SCALE GENOMIC DNA]</scope>
    <source>
        <strain evidence="1 2">DSM 102162</strain>
    </source>
</reference>
<name>A0ABT9N940_9ACTO</name>
<evidence type="ECO:0000313" key="2">
    <source>
        <dbReference type="Proteomes" id="UP001235966"/>
    </source>
</evidence>
<proteinExistence type="predicted"/>
<dbReference type="Proteomes" id="UP001235966">
    <property type="component" value="Unassembled WGS sequence"/>
</dbReference>
<dbReference type="EMBL" id="JAUSQW010000001">
    <property type="protein sequence ID" value="MDP9800216.1"/>
    <property type="molecule type" value="Genomic_DNA"/>
</dbReference>
<comment type="caution">
    <text evidence="1">The sequence shown here is derived from an EMBL/GenBank/DDBJ whole genome shotgun (WGS) entry which is preliminary data.</text>
</comment>
<gene>
    <name evidence="1" type="ORF">J2S49_000292</name>
</gene>
<accession>A0ABT9N940</accession>
<organism evidence="1 2">
    <name type="scientific">Arcanobacterium wilhelmae</name>
    <dbReference type="NCBI Taxonomy" id="1803177"/>
    <lineage>
        <taxon>Bacteria</taxon>
        <taxon>Bacillati</taxon>
        <taxon>Actinomycetota</taxon>
        <taxon>Actinomycetes</taxon>
        <taxon>Actinomycetales</taxon>
        <taxon>Actinomycetaceae</taxon>
        <taxon>Arcanobacterium</taxon>
    </lineage>
</organism>
<keyword evidence="2" id="KW-1185">Reference proteome</keyword>
<protein>
    <submittedName>
        <fullName evidence="1">Uncharacterized protein</fullName>
    </submittedName>
</protein>